<keyword evidence="5" id="KW-0234">DNA repair</keyword>
<dbReference type="Pfam" id="PF03852">
    <property type="entry name" value="Vsr"/>
    <property type="match status" value="1"/>
</dbReference>
<name>A0AB74UHT4_9GAMM</name>
<keyword evidence="4" id="KW-0378">Hydrolase</keyword>
<evidence type="ECO:0000256" key="4">
    <source>
        <dbReference type="ARBA" id="ARBA00022801"/>
    </source>
</evidence>
<gene>
    <name evidence="7" type="ORF">ABV408_00945</name>
</gene>
<evidence type="ECO:0000256" key="3">
    <source>
        <dbReference type="ARBA" id="ARBA00022763"/>
    </source>
</evidence>
<dbReference type="RefSeq" id="WP_353982188.1">
    <property type="nucleotide sequence ID" value="NZ_CP159578.1"/>
</dbReference>
<dbReference type="GO" id="GO:0016787">
    <property type="term" value="F:hydrolase activity"/>
    <property type="evidence" value="ECO:0007669"/>
    <property type="project" value="UniProtKB-KW"/>
</dbReference>
<evidence type="ECO:0000256" key="1">
    <source>
        <dbReference type="ARBA" id="ARBA00022722"/>
    </source>
</evidence>
<keyword evidence="1" id="KW-0540">Nuclease</keyword>
<proteinExistence type="inferred from homology"/>
<evidence type="ECO:0000256" key="2">
    <source>
        <dbReference type="ARBA" id="ARBA00022759"/>
    </source>
</evidence>
<dbReference type="CDD" id="cd00221">
    <property type="entry name" value="Vsr"/>
    <property type="match status" value="1"/>
</dbReference>
<keyword evidence="2 7" id="KW-0255">Endonuclease</keyword>
<dbReference type="GO" id="GO:0004519">
    <property type="term" value="F:endonuclease activity"/>
    <property type="evidence" value="ECO:0007669"/>
    <property type="project" value="UniProtKB-KW"/>
</dbReference>
<dbReference type="InterPro" id="IPR011335">
    <property type="entry name" value="Restrct_endonuc-II-like"/>
</dbReference>
<dbReference type="SUPFAM" id="SSF52980">
    <property type="entry name" value="Restriction endonuclease-like"/>
    <property type="match status" value="1"/>
</dbReference>
<dbReference type="EMBL" id="CP159578">
    <property type="protein sequence ID" value="XCJ81443.1"/>
    <property type="molecule type" value="Genomic_DNA"/>
</dbReference>
<organism evidence="7">
    <name type="scientific">Salinicola endophyticus</name>
    <dbReference type="NCBI Taxonomy" id="1949083"/>
    <lineage>
        <taxon>Bacteria</taxon>
        <taxon>Pseudomonadati</taxon>
        <taxon>Pseudomonadota</taxon>
        <taxon>Gammaproteobacteria</taxon>
        <taxon>Oceanospirillales</taxon>
        <taxon>Halomonadaceae</taxon>
        <taxon>Salinicola</taxon>
    </lineage>
</organism>
<dbReference type="NCBIfam" id="TIGR00632">
    <property type="entry name" value="vsr"/>
    <property type="match status" value="1"/>
</dbReference>
<dbReference type="InterPro" id="IPR004603">
    <property type="entry name" value="DNA_mismatch_endonuc_vsr"/>
</dbReference>
<sequence length="123" mass="14702">MRKQRRKDTAPEIAIRRILHSQGYRYRVDFLLPDTRRRADLVFTRCKVAIFVDGCFWHSCPMHGTVPKTNTKWWVEKLARNVERDRDTDRLLKEAGWIVLRFWEHESPQAAAEEVAAVLTRFY</sequence>
<reference evidence="7" key="1">
    <citation type="submission" date="2024-06" db="EMBL/GenBank/DDBJ databases">
        <title>Complete genome of Salinicola endophyticus HNIBRBA4755.</title>
        <authorList>
            <person name="Shin S.Y."/>
            <person name="Kang H."/>
            <person name="Song J."/>
        </authorList>
    </citation>
    <scope>NUCLEOTIDE SEQUENCE</scope>
    <source>
        <strain evidence="7">HNIBRBA4755</strain>
    </source>
</reference>
<protein>
    <submittedName>
        <fullName evidence="7">Very short patch repair endonuclease</fullName>
    </submittedName>
</protein>
<dbReference type="Gene3D" id="3.40.960.10">
    <property type="entry name" value="VSR Endonuclease"/>
    <property type="match status" value="1"/>
</dbReference>
<dbReference type="AlphaFoldDB" id="A0AB74UHT4"/>
<evidence type="ECO:0000256" key="6">
    <source>
        <dbReference type="ARBA" id="ARBA00029466"/>
    </source>
</evidence>
<evidence type="ECO:0000313" key="7">
    <source>
        <dbReference type="EMBL" id="XCJ81443.1"/>
    </source>
</evidence>
<comment type="similarity">
    <text evidence="6">Belongs to the Vsr family.</text>
</comment>
<accession>A0AB74UHT4</accession>
<dbReference type="GO" id="GO:0006298">
    <property type="term" value="P:mismatch repair"/>
    <property type="evidence" value="ECO:0007669"/>
    <property type="project" value="InterPro"/>
</dbReference>
<keyword evidence="3" id="KW-0227">DNA damage</keyword>
<evidence type="ECO:0000256" key="5">
    <source>
        <dbReference type="ARBA" id="ARBA00023204"/>
    </source>
</evidence>